<proteinExistence type="predicted"/>
<protein>
    <recommendedName>
        <fullName evidence="1">DUF7979 domain-containing protein</fullName>
    </recommendedName>
</protein>
<evidence type="ECO:0000259" key="1">
    <source>
        <dbReference type="Pfam" id="PF25934"/>
    </source>
</evidence>
<dbReference type="InterPro" id="IPR058285">
    <property type="entry name" value="DUF7979"/>
</dbReference>
<feature type="domain" description="DUF7979" evidence="1">
    <location>
        <begin position="23"/>
        <end position="79"/>
    </location>
</feature>
<reference evidence="2 3" key="1">
    <citation type="submission" date="2016-10" db="EMBL/GenBank/DDBJ databases">
        <authorList>
            <person name="de Groot N.N."/>
        </authorList>
    </citation>
    <scope>NUCLEOTIDE SEQUENCE [LARGE SCALE GENOMIC DNA]</scope>
    <source>
        <strain evidence="2 3">CDM_5</strain>
    </source>
</reference>
<evidence type="ECO:0000313" key="3">
    <source>
        <dbReference type="Proteomes" id="UP000183894"/>
    </source>
</evidence>
<dbReference type="EMBL" id="FOAD01000005">
    <property type="protein sequence ID" value="SEL54179.1"/>
    <property type="molecule type" value="Genomic_DNA"/>
</dbReference>
<dbReference type="Proteomes" id="UP000183894">
    <property type="component" value="Unassembled WGS sequence"/>
</dbReference>
<sequence>MCYHMSSKDGQPASASAFKAAPAVVPITDVPPGARVRHFDELSDRTQQALTTALPSGHLDIDPESTNLSRGDVVVFTEYVRIH</sequence>
<dbReference type="AlphaFoldDB" id="A0A1H7R257"/>
<gene>
    <name evidence="2" type="ORF">SAMN04488691_105239</name>
</gene>
<dbReference type="Pfam" id="PF25934">
    <property type="entry name" value="DUF7979"/>
    <property type="match status" value="1"/>
</dbReference>
<name>A0A1H7R257_HALLR</name>
<evidence type="ECO:0000313" key="2">
    <source>
        <dbReference type="EMBL" id="SEL54179.1"/>
    </source>
</evidence>
<organism evidence="2 3">
    <name type="scientific">Haloferax larsenii</name>
    <dbReference type="NCBI Taxonomy" id="302484"/>
    <lineage>
        <taxon>Archaea</taxon>
        <taxon>Methanobacteriati</taxon>
        <taxon>Methanobacteriota</taxon>
        <taxon>Stenosarchaea group</taxon>
        <taxon>Halobacteria</taxon>
        <taxon>Halobacteriales</taxon>
        <taxon>Haloferacaceae</taxon>
        <taxon>Haloferax</taxon>
    </lineage>
</organism>
<accession>A0A1H7R257</accession>